<evidence type="ECO:0000256" key="1">
    <source>
        <dbReference type="ARBA" id="ARBA00007626"/>
    </source>
</evidence>
<proteinExistence type="inferred from homology"/>
<evidence type="ECO:0008006" key="5">
    <source>
        <dbReference type="Google" id="ProtNLM"/>
    </source>
</evidence>
<dbReference type="Pfam" id="PF13812">
    <property type="entry name" value="PPR_3"/>
    <property type="match status" value="1"/>
</dbReference>
<protein>
    <recommendedName>
        <fullName evidence="5">Pentatricopeptide repeat-containing protein</fullName>
    </recommendedName>
</protein>
<name>A0AAD1Z884_9LAMI</name>
<dbReference type="GO" id="GO:0010019">
    <property type="term" value="P:chloroplast-nucleus signaling pathway"/>
    <property type="evidence" value="ECO:0007669"/>
    <property type="project" value="TreeGrafter"/>
</dbReference>
<keyword evidence="4" id="KW-1185">Reference proteome</keyword>
<dbReference type="PANTHER" id="PTHR47936:SF5">
    <property type="entry name" value="PENTACOTRIPEPTIDE-REPEAT REGION OF PRORP DOMAIN-CONTAINING PROTEIN"/>
    <property type="match status" value="1"/>
</dbReference>
<accession>A0AAD1Z884</accession>
<evidence type="ECO:0000313" key="4">
    <source>
        <dbReference type="Proteomes" id="UP000834106"/>
    </source>
</evidence>
<dbReference type="InterPro" id="IPR002885">
    <property type="entry name" value="PPR_rpt"/>
</dbReference>
<comment type="similarity">
    <text evidence="1">Belongs to the PPR family. P subfamily.</text>
</comment>
<dbReference type="Gene3D" id="1.25.40.10">
    <property type="entry name" value="Tetratricopeptide repeat domain"/>
    <property type="match status" value="1"/>
</dbReference>
<keyword evidence="2" id="KW-0677">Repeat</keyword>
<dbReference type="GO" id="GO:0009507">
    <property type="term" value="C:chloroplast"/>
    <property type="evidence" value="ECO:0007669"/>
    <property type="project" value="TreeGrafter"/>
</dbReference>
<organism evidence="3 4">
    <name type="scientific">Fraxinus pennsylvanica</name>
    <dbReference type="NCBI Taxonomy" id="56036"/>
    <lineage>
        <taxon>Eukaryota</taxon>
        <taxon>Viridiplantae</taxon>
        <taxon>Streptophyta</taxon>
        <taxon>Embryophyta</taxon>
        <taxon>Tracheophyta</taxon>
        <taxon>Spermatophyta</taxon>
        <taxon>Magnoliopsida</taxon>
        <taxon>eudicotyledons</taxon>
        <taxon>Gunneridae</taxon>
        <taxon>Pentapetalae</taxon>
        <taxon>asterids</taxon>
        <taxon>lamiids</taxon>
        <taxon>Lamiales</taxon>
        <taxon>Oleaceae</taxon>
        <taxon>Oleeae</taxon>
        <taxon>Fraxinus</taxon>
    </lineage>
</organism>
<dbReference type="NCBIfam" id="TIGR00756">
    <property type="entry name" value="PPR"/>
    <property type="match status" value="2"/>
</dbReference>
<gene>
    <name evidence="3" type="ORF">FPE_LOCUS12417</name>
</gene>
<sequence>MMGFVGTVEGRKKKATGLAGSDCEVSLSEDLYNERNLKKLVHKFKLYSSSDHFRTKNGIYESTVRRLASAKRFKWIEKILEHQKQFRHDISKENFSIRLVKLYGQSGMFENAKKVFDEMSERNCERSMKSVNAILLACVNSGKLEEIEGIFQEMEMKWKVRPDVVSYMLGIKTEQFRHKQVQQLSKPMTEFIIDSSIM</sequence>
<dbReference type="GO" id="GO:0031930">
    <property type="term" value="P:mitochondria-nucleus signaling pathway"/>
    <property type="evidence" value="ECO:0007669"/>
    <property type="project" value="TreeGrafter"/>
</dbReference>
<dbReference type="PANTHER" id="PTHR47936">
    <property type="entry name" value="PPR_LONG DOMAIN-CONTAINING PROTEIN"/>
    <property type="match status" value="1"/>
</dbReference>
<dbReference type="EMBL" id="OU503042">
    <property type="protein sequence ID" value="CAI9764987.1"/>
    <property type="molecule type" value="Genomic_DNA"/>
</dbReference>
<dbReference type="AlphaFoldDB" id="A0AAD1Z884"/>
<evidence type="ECO:0000313" key="3">
    <source>
        <dbReference type="EMBL" id="CAI9764987.1"/>
    </source>
</evidence>
<reference evidence="3" key="1">
    <citation type="submission" date="2023-05" db="EMBL/GenBank/DDBJ databases">
        <authorList>
            <person name="Huff M."/>
        </authorList>
    </citation>
    <scope>NUCLEOTIDE SEQUENCE</scope>
</reference>
<dbReference type="InterPro" id="IPR011990">
    <property type="entry name" value="TPR-like_helical_dom_sf"/>
</dbReference>
<evidence type="ECO:0000256" key="2">
    <source>
        <dbReference type="ARBA" id="ARBA00022737"/>
    </source>
</evidence>
<dbReference type="Proteomes" id="UP000834106">
    <property type="component" value="Chromosome 7"/>
</dbReference>